<gene>
    <name evidence="1" type="ORF">IAA73_07545</name>
</gene>
<proteinExistence type="predicted"/>
<protein>
    <submittedName>
        <fullName evidence="1">Uncharacterized protein</fullName>
    </submittedName>
</protein>
<comment type="caution">
    <text evidence="1">The sequence shown here is derived from an EMBL/GenBank/DDBJ whole genome shotgun (WGS) entry which is preliminary data.</text>
</comment>
<organism evidence="1 2">
    <name type="scientific">Candidatus Gallipaludibacter merdavium</name>
    <dbReference type="NCBI Taxonomy" id="2840839"/>
    <lineage>
        <taxon>Bacteria</taxon>
        <taxon>Pseudomonadati</taxon>
        <taxon>Bacteroidota</taxon>
        <taxon>Bacteroidia</taxon>
        <taxon>Bacteroidales</taxon>
        <taxon>Candidatus Gallipaludibacter</taxon>
    </lineage>
</organism>
<reference evidence="1" key="1">
    <citation type="submission" date="2020-10" db="EMBL/GenBank/DDBJ databases">
        <authorList>
            <person name="Gilroy R."/>
        </authorList>
    </citation>
    <scope>NUCLEOTIDE SEQUENCE</scope>
    <source>
        <strain evidence="1">G3-3990</strain>
    </source>
</reference>
<dbReference type="EMBL" id="JADIMG010000072">
    <property type="protein sequence ID" value="MBO8460167.1"/>
    <property type="molecule type" value="Genomic_DNA"/>
</dbReference>
<dbReference type="Proteomes" id="UP000823641">
    <property type="component" value="Unassembled WGS sequence"/>
</dbReference>
<accession>A0A9D9HUJ1</accession>
<evidence type="ECO:0000313" key="2">
    <source>
        <dbReference type="Proteomes" id="UP000823641"/>
    </source>
</evidence>
<dbReference type="AlphaFoldDB" id="A0A9D9HUJ1"/>
<reference evidence="1" key="2">
    <citation type="journal article" date="2021" name="PeerJ">
        <title>Extensive microbial diversity within the chicken gut microbiome revealed by metagenomics and culture.</title>
        <authorList>
            <person name="Gilroy R."/>
            <person name="Ravi A."/>
            <person name="Getino M."/>
            <person name="Pursley I."/>
            <person name="Horton D.L."/>
            <person name="Alikhan N.F."/>
            <person name="Baker D."/>
            <person name="Gharbi K."/>
            <person name="Hall N."/>
            <person name="Watson M."/>
            <person name="Adriaenssens E.M."/>
            <person name="Foster-Nyarko E."/>
            <person name="Jarju S."/>
            <person name="Secka A."/>
            <person name="Antonio M."/>
            <person name="Oren A."/>
            <person name="Chaudhuri R.R."/>
            <person name="La Ragione R."/>
            <person name="Hildebrand F."/>
            <person name="Pallen M.J."/>
        </authorList>
    </citation>
    <scope>NUCLEOTIDE SEQUENCE</scope>
    <source>
        <strain evidence="1">G3-3990</strain>
    </source>
</reference>
<sequence>MNKEVLSISQMEHLQELGLDTSKASCYIWEAEGKEYLYWGKCEDANGIPTFTLPDILELLPKEICGNEITIYHHRNYWSIYYYGIYSVENKSLIDAAYEMLCCCAENGDIKERK</sequence>
<evidence type="ECO:0000313" key="1">
    <source>
        <dbReference type="EMBL" id="MBO8460167.1"/>
    </source>
</evidence>
<name>A0A9D9HUJ1_9BACT</name>